<keyword evidence="7" id="KW-0808">Transferase</keyword>
<dbReference type="InterPro" id="IPR019247">
    <property type="entry name" value="Histidine_kinase_BarA_N"/>
</dbReference>
<dbReference type="InterPro" id="IPR005467">
    <property type="entry name" value="His_kinase_dom"/>
</dbReference>
<dbReference type="Pfam" id="PF00512">
    <property type="entry name" value="HisKA"/>
    <property type="match status" value="1"/>
</dbReference>
<dbReference type="GO" id="GO:0000155">
    <property type="term" value="F:phosphorelay sensor kinase activity"/>
    <property type="evidence" value="ECO:0007669"/>
    <property type="project" value="InterPro"/>
</dbReference>
<evidence type="ECO:0000256" key="19">
    <source>
        <dbReference type="SAM" id="Phobius"/>
    </source>
</evidence>
<gene>
    <name evidence="23" type="ORF">SAMN02745724_04505</name>
</gene>
<evidence type="ECO:0000256" key="5">
    <source>
        <dbReference type="ARBA" id="ARBA00022519"/>
    </source>
</evidence>
<dbReference type="Gene3D" id="1.10.287.130">
    <property type="match status" value="1"/>
</dbReference>
<evidence type="ECO:0000256" key="14">
    <source>
        <dbReference type="ARBA" id="ARBA00023136"/>
    </source>
</evidence>
<comment type="subcellular location">
    <subcellularLocation>
        <location evidence="2">Cell inner membrane</location>
        <topology evidence="2">Multi-pass membrane protein</topology>
    </subcellularLocation>
</comment>
<keyword evidence="10 23" id="KW-0418">Kinase</keyword>
<comment type="catalytic activity">
    <reaction evidence="1">
        <text>ATP + protein L-histidine = ADP + protein N-phospho-L-histidine.</text>
        <dbReference type="EC" id="2.7.13.3"/>
    </reaction>
</comment>
<evidence type="ECO:0000256" key="6">
    <source>
        <dbReference type="ARBA" id="ARBA00022553"/>
    </source>
</evidence>
<dbReference type="InterPro" id="IPR008207">
    <property type="entry name" value="Sig_transdc_His_kin_Hpt_dom"/>
</dbReference>
<keyword evidence="4" id="KW-1003">Cell membrane</keyword>
<evidence type="ECO:0000256" key="10">
    <source>
        <dbReference type="ARBA" id="ARBA00022777"/>
    </source>
</evidence>
<comment type="caution">
    <text evidence="16">Lacks conserved residue(s) required for the propagation of feature annotation.</text>
</comment>
<evidence type="ECO:0000313" key="23">
    <source>
        <dbReference type="EMBL" id="SFD43271.1"/>
    </source>
</evidence>
<reference evidence="23 24" key="1">
    <citation type="submission" date="2016-10" db="EMBL/GenBank/DDBJ databases">
        <authorList>
            <person name="de Groot N.N."/>
        </authorList>
    </citation>
    <scope>NUCLEOTIDE SEQUENCE [LARGE SCALE GENOMIC DNA]</scope>
    <source>
        <strain evidence="23 24">DSM 6059</strain>
    </source>
</reference>
<keyword evidence="12 19" id="KW-1133">Transmembrane helix</keyword>
<dbReference type="SUPFAM" id="SSF47384">
    <property type="entry name" value="Homodimeric domain of signal transducing histidine kinase"/>
    <property type="match status" value="1"/>
</dbReference>
<keyword evidence="5" id="KW-0997">Cell inner membrane</keyword>
<evidence type="ECO:0000256" key="17">
    <source>
        <dbReference type="SAM" id="Coils"/>
    </source>
</evidence>
<evidence type="ECO:0000256" key="11">
    <source>
        <dbReference type="ARBA" id="ARBA00022840"/>
    </source>
</evidence>
<dbReference type="SUPFAM" id="SSF47226">
    <property type="entry name" value="Histidine-containing phosphotransfer domain, HPT domain"/>
    <property type="match status" value="1"/>
</dbReference>
<feature type="modified residue" description="Phosphohistidine" evidence="15">
    <location>
        <position position="894"/>
    </location>
</feature>
<dbReference type="Pfam" id="PF01627">
    <property type="entry name" value="Hpt"/>
    <property type="match status" value="1"/>
</dbReference>
<feature type="transmembrane region" description="Helical" evidence="19">
    <location>
        <begin position="196"/>
        <end position="216"/>
    </location>
</feature>
<dbReference type="NCBIfam" id="NF008318">
    <property type="entry name" value="PRK11107.1"/>
    <property type="match status" value="1"/>
</dbReference>
<dbReference type="SMART" id="SM00448">
    <property type="entry name" value="REC"/>
    <property type="match status" value="1"/>
</dbReference>
<evidence type="ECO:0000259" key="20">
    <source>
        <dbReference type="PROSITE" id="PS50109"/>
    </source>
</evidence>
<feature type="compositionally biased region" description="Low complexity" evidence="18">
    <location>
        <begin position="813"/>
        <end position="822"/>
    </location>
</feature>
<dbReference type="GO" id="GO:0005524">
    <property type="term" value="F:ATP binding"/>
    <property type="evidence" value="ECO:0007669"/>
    <property type="project" value="UniProtKB-KW"/>
</dbReference>
<feature type="domain" description="Histidine kinase" evidence="20">
    <location>
        <begin position="319"/>
        <end position="540"/>
    </location>
</feature>
<keyword evidence="13" id="KW-0902">Two-component regulatory system</keyword>
<feature type="region of interest" description="Disordered" evidence="18">
    <location>
        <begin position="810"/>
        <end position="835"/>
    </location>
</feature>
<feature type="domain" description="HPt" evidence="22">
    <location>
        <begin position="855"/>
        <end position="951"/>
    </location>
</feature>
<evidence type="ECO:0000256" key="1">
    <source>
        <dbReference type="ARBA" id="ARBA00000085"/>
    </source>
</evidence>
<dbReference type="CDD" id="cd16922">
    <property type="entry name" value="HATPase_EvgS-ArcB-TorS-like"/>
    <property type="match status" value="1"/>
</dbReference>
<dbReference type="STRING" id="1123010.SAMN02745724_04505"/>
<evidence type="ECO:0000256" key="3">
    <source>
        <dbReference type="ARBA" id="ARBA00012438"/>
    </source>
</evidence>
<dbReference type="EC" id="2.7.13.3" evidence="3"/>
<evidence type="ECO:0000256" key="4">
    <source>
        <dbReference type="ARBA" id="ARBA00022475"/>
    </source>
</evidence>
<evidence type="ECO:0000259" key="22">
    <source>
        <dbReference type="PROSITE" id="PS50894"/>
    </source>
</evidence>
<dbReference type="InterPro" id="IPR036641">
    <property type="entry name" value="HPT_dom_sf"/>
</dbReference>
<protein>
    <recommendedName>
        <fullName evidence="3">histidine kinase</fullName>
        <ecNumber evidence="3">2.7.13.3</ecNumber>
    </recommendedName>
</protein>
<sequence length="951" mass="107154">MIDKAKVKLYSYTIKLINKKIIFMTKLGLREWVLLLTLVPAMIIGLILGSYFTINRYLELNDFLIDQGTNIAEPLAIAAENALINKDKKTLNRLISHSHNKHSPLIKSIAIFDDENKLIVTSNFHRHFSQLKQNKKTEYHKNTSTTFYDTYIVFHTPIFDHSAPFNSLTLTEALPIIGFIAVQINKDQAIMEKQKSIILSIFVILLTLLFALISAFKLSQFLAKPLGKIVFAIDQLKEGKQDIAIEQPMSGEFELIRHGLNDISRNMIVQKDEMQKHIDQAISDYRETLEQYETQNIQLNIAKQEAQDANRVKSDFLAKMSHELRTPLNGVIGFTRQLYKTPLNKNQIDYLDTIELSANSLLSIISDILDFSKLEAGAMELEKIHFQLRDTVNEVLTLLAPSAHEKSLELSIYIQNTVPENLIGDPTRFKQILINLISNAIKFTETGSVTIDIECRIFDIKHTSLLVSVKDTGHGISSDKQDSLFMAFGQADSSITRKFGGTGLGLIITKHLVEAMNGGISLNSALGKGSCFTFNALFELPEHNYIEILPIESLKQKRVLYYESHEHSFDATLSILKSWHVQVEACRTINELESALKQEFNFDISIIGHSASPDTIKDIRTLVSMTREHTDYLYLMVNTVSHNMREALVTIGADACLSKPVNHKKLCETLAAPYRLDHPTIHTPTPKEQILPLKALVVDDNAANLKLICTLLNEQIETLDTAHNGAQALSLAKSRKYDLIFLDIQMPIMDGITACKMILDSSLNEDTPIIAVTAHALVSEKEHLLKTGFRGYLTKPLDEDMLRQAIHEYGEHNTPSNKPSTSKSKKPKQQINSSEAPFQSHVIDWPLALERAGGKSALAHEMLHMLMTSIPETQKKLEQAYIDKKREDILQVIHKFHGACCYTGVPKLKQLAETLEISLKKGAKIQDIEPELFEFQDELINLLSDANVTEA</sequence>
<evidence type="ECO:0000256" key="16">
    <source>
        <dbReference type="PROSITE-ProRule" id="PRU00169"/>
    </source>
</evidence>
<feature type="modified residue" description="4-aspartylphosphate" evidence="16">
    <location>
        <position position="743"/>
    </location>
</feature>
<dbReference type="PROSITE" id="PS50110">
    <property type="entry name" value="RESPONSE_REGULATORY"/>
    <property type="match status" value="2"/>
</dbReference>
<dbReference type="SMART" id="SM00388">
    <property type="entry name" value="HisKA"/>
    <property type="match status" value="1"/>
</dbReference>
<dbReference type="PANTHER" id="PTHR45339">
    <property type="entry name" value="HYBRID SIGNAL TRANSDUCTION HISTIDINE KINASE J"/>
    <property type="match status" value="1"/>
</dbReference>
<feature type="transmembrane region" description="Helical" evidence="19">
    <location>
        <begin position="32"/>
        <end position="54"/>
    </location>
</feature>
<evidence type="ECO:0000256" key="9">
    <source>
        <dbReference type="ARBA" id="ARBA00022741"/>
    </source>
</evidence>
<evidence type="ECO:0000256" key="12">
    <source>
        <dbReference type="ARBA" id="ARBA00022989"/>
    </source>
</evidence>
<dbReference type="InterPro" id="IPR036097">
    <property type="entry name" value="HisK_dim/P_sf"/>
</dbReference>
<dbReference type="EMBL" id="FOLO01000057">
    <property type="protein sequence ID" value="SFD43271.1"/>
    <property type="molecule type" value="Genomic_DNA"/>
</dbReference>
<dbReference type="Pfam" id="PF09984">
    <property type="entry name" value="sCache_4"/>
    <property type="match status" value="1"/>
</dbReference>
<dbReference type="InterPro" id="IPR001789">
    <property type="entry name" value="Sig_transdc_resp-reg_receiver"/>
</dbReference>
<evidence type="ECO:0000256" key="2">
    <source>
        <dbReference type="ARBA" id="ARBA00004429"/>
    </source>
</evidence>
<dbReference type="Gene3D" id="3.30.565.10">
    <property type="entry name" value="Histidine kinase-like ATPase, C-terminal domain"/>
    <property type="match status" value="1"/>
</dbReference>
<dbReference type="Proteomes" id="UP000198862">
    <property type="component" value="Unassembled WGS sequence"/>
</dbReference>
<dbReference type="PROSITE" id="PS50894">
    <property type="entry name" value="HPT"/>
    <property type="match status" value="1"/>
</dbReference>
<dbReference type="InterPro" id="IPR003594">
    <property type="entry name" value="HATPase_dom"/>
</dbReference>
<dbReference type="InterPro" id="IPR004358">
    <property type="entry name" value="Sig_transdc_His_kin-like_C"/>
</dbReference>
<feature type="domain" description="Response regulatory" evidence="21">
    <location>
        <begin position="694"/>
        <end position="810"/>
    </location>
</feature>
<evidence type="ECO:0000256" key="15">
    <source>
        <dbReference type="PROSITE-ProRule" id="PRU00110"/>
    </source>
</evidence>
<feature type="domain" description="Response regulatory" evidence="21">
    <location>
        <begin position="558"/>
        <end position="674"/>
    </location>
</feature>
<name>A0A1I1S9U2_9GAMM</name>
<feature type="transmembrane region" description="Helical" evidence="19">
    <location>
        <begin position="165"/>
        <end position="184"/>
    </location>
</feature>
<dbReference type="CDD" id="cd00082">
    <property type="entry name" value="HisKA"/>
    <property type="match status" value="1"/>
</dbReference>
<dbReference type="PANTHER" id="PTHR45339:SF1">
    <property type="entry name" value="HYBRID SIGNAL TRANSDUCTION HISTIDINE KINASE J"/>
    <property type="match status" value="1"/>
</dbReference>
<dbReference type="PROSITE" id="PS50109">
    <property type="entry name" value="HIS_KIN"/>
    <property type="match status" value="1"/>
</dbReference>
<evidence type="ECO:0000256" key="13">
    <source>
        <dbReference type="ARBA" id="ARBA00023012"/>
    </source>
</evidence>
<keyword evidence="8 19" id="KW-0812">Transmembrane</keyword>
<accession>A0A1I1S9U2</accession>
<evidence type="ECO:0000313" key="24">
    <source>
        <dbReference type="Proteomes" id="UP000198862"/>
    </source>
</evidence>
<dbReference type="Gene3D" id="3.40.50.2300">
    <property type="match status" value="2"/>
</dbReference>
<proteinExistence type="predicted"/>
<evidence type="ECO:0000256" key="18">
    <source>
        <dbReference type="SAM" id="MobiDB-lite"/>
    </source>
</evidence>
<feature type="coiled-coil region" evidence="17">
    <location>
        <begin position="271"/>
        <end position="312"/>
    </location>
</feature>
<keyword evidence="14 19" id="KW-0472">Membrane</keyword>
<dbReference type="AlphaFoldDB" id="A0A1I1S9U2"/>
<keyword evidence="17" id="KW-0175">Coiled coil</keyword>
<dbReference type="FunFam" id="3.30.565.10:FF:000010">
    <property type="entry name" value="Sensor histidine kinase RcsC"/>
    <property type="match status" value="1"/>
</dbReference>
<dbReference type="InterPro" id="IPR036890">
    <property type="entry name" value="HATPase_C_sf"/>
</dbReference>
<keyword evidence="11" id="KW-0067">ATP-binding</keyword>
<dbReference type="FunFam" id="1.10.287.130:FF:000003">
    <property type="entry name" value="Histidine kinase"/>
    <property type="match status" value="1"/>
</dbReference>
<dbReference type="Gene3D" id="1.20.120.160">
    <property type="entry name" value="HPT domain"/>
    <property type="match status" value="1"/>
</dbReference>
<dbReference type="SMART" id="SM00387">
    <property type="entry name" value="HATPase_c"/>
    <property type="match status" value="1"/>
</dbReference>
<evidence type="ECO:0000256" key="8">
    <source>
        <dbReference type="ARBA" id="ARBA00022692"/>
    </source>
</evidence>
<organism evidence="23 24">
    <name type="scientific">Pseudoalteromonas denitrificans DSM 6059</name>
    <dbReference type="NCBI Taxonomy" id="1123010"/>
    <lineage>
        <taxon>Bacteria</taxon>
        <taxon>Pseudomonadati</taxon>
        <taxon>Pseudomonadota</taxon>
        <taxon>Gammaproteobacteria</taxon>
        <taxon>Alteromonadales</taxon>
        <taxon>Pseudoalteromonadaceae</taxon>
        <taxon>Pseudoalteromonas</taxon>
    </lineage>
</organism>
<dbReference type="GO" id="GO:0005886">
    <property type="term" value="C:plasma membrane"/>
    <property type="evidence" value="ECO:0007669"/>
    <property type="project" value="UniProtKB-SubCell"/>
</dbReference>
<dbReference type="SUPFAM" id="SSF52172">
    <property type="entry name" value="CheY-like"/>
    <property type="match status" value="2"/>
</dbReference>
<dbReference type="SUPFAM" id="SSF55874">
    <property type="entry name" value="ATPase domain of HSP90 chaperone/DNA topoisomerase II/histidine kinase"/>
    <property type="match status" value="1"/>
</dbReference>
<dbReference type="InterPro" id="IPR003661">
    <property type="entry name" value="HisK_dim/P_dom"/>
</dbReference>
<evidence type="ECO:0000259" key="21">
    <source>
        <dbReference type="PROSITE" id="PS50110"/>
    </source>
</evidence>
<dbReference type="PRINTS" id="PR00344">
    <property type="entry name" value="BCTRLSENSOR"/>
</dbReference>
<keyword evidence="6 16" id="KW-0597">Phosphoprotein</keyword>
<dbReference type="Pfam" id="PF00072">
    <property type="entry name" value="Response_reg"/>
    <property type="match status" value="1"/>
</dbReference>
<dbReference type="Pfam" id="PF02518">
    <property type="entry name" value="HATPase_c"/>
    <property type="match status" value="1"/>
</dbReference>
<dbReference type="InterPro" id="IPR011006">
    <property type="entry name" value="CheY-like_superfamily"/>
</dbReference>
<keyword evidence="24" id="KW-1185">Reference proteome</keyword>
<keyword evidence="9" id="KW-0547">Nucleotide-binding</keyword>
<dbReference type="CDD" id="cd17546">
    <property type="entry name" value="REC_hyHK_CKI1_RcsC-like"/>
    <property type="match status" value="1"/>
</dbReference>
<evidence type="ECO:0000256" key="7">
    <source>
        <dbReference type="ARBA" id="ARBA00022679"/>
    </source>
</evidence>